<dbReference type="AlphaFoldDB" id="A0A7J6BDX5"/>
<evidence type="ECO:0000313" key="2">
    <source>
        <dbReference type="Proteomes" id="UP000593565"/>
    </source>
</evidence>
<comment type="caution">
    <text evidence="1">The sequence shown here is derived from an EMBL/GenBank/DDBJ whole genome shotgun (WGS) entry which is preliminary data.</text>
</comment>
<dbReference type="EMBL" id="JAAGNN010000002">
    <property type="protein sequence ID" value="KAF4092787.1"/>
    <property type="molecule type" value="Genomic_DNA"/>
</dbReference>
<evidence type="ECO:0000313" key="1">
    <source>
        <dbReference type="EMBL" id="KAF4092787.1"/>
    </source>
</evidence>
<sequence>EGFCVEKDRFWTGPTGPFSRSPSLVNDHGLLCADSIITYILRRERELQQIKVRDLIISVFPNYTVKIARARATFNEVQRQLCGIEGARYGILHPARLRITYNGVQKDFISAEEAGDYVKLSITGVEGPTSALSGRLWRSWLSGLSTNRRVGGSIPGPGDSTY</sequence>
<organism evidence="1 2">
    <name type="scientific">Ameiurus melas</name>
    <name type="common">Black bullhead</name>
    <name type="synonym">Silurus melas</name>
    <dbReference type="NCBI Taxonomy" id="219545"/>
    <lineage>
        <taxon>Eukaryota</taxon>
        <taxon>Metazoa</taxon>
        <taxon>Chordata</taxon>
        <taxon>Craniata</taxon>
        <taxon>Vertebrata</taxon>
        <taxon>Euteleostomi</taxon>
        <taxon>Actinopterygii</taxon>
        <taxon>Neopterygii</taxon>
        <taxon>Teleostei</taxon>
        <taxon>Ostariophysi</taxon>
        <taxon>Siluriformes</taxon>
        <taxon>Ictaluridae</taxon>
        <taxon>Ameiurus</taxon>
    </lineage>
</organism>
<keyword evidence="2" id="KW-1185">Reference proteome</keyword>
<accession>A0A7J6BDX5</accession>
<feature type="non-terminal residue" evidence="1">
    <location>
        <position position="1"/>
    </location>
</feature>
<name>A0A7J6BDX5_AMEME</name>
<dbReference type="Gene3D" id="3.30.250.20">
    <property type="entry name" value="L1 transposable element, C-terminal domain"/>
    <property type="match status" value="1"/>
</dbReference>
<dbReference type="InterPro" id="IPR042566">
    <property type="entry name" value="L1_C"/>
</dbReference>
<proteinExistence type="predicted"/>
<dbReference type="Proteomes" id="UP000593565">
    <property type="component" value="Unassembled WGS sequence"/>
</dbReference>
<gene>
    <name evidence="1" type="ORF">AMELA_G00025050</name>
</gene>
<protein>
    <submittedName>
        <fullName evidence="1">Uncharacterized protein</fullName>
    </submittedName>
</protein>
<reference evidence="1 2" key="1">
    <citation type="submission" date="2020-02" db="EMBL/GenBank/DDBJ databases">
        <title>A chromosome-scale genome assembly of the black bullhead catfish (Ameiurus melas).</title>
        <authorList>
            <person name="Wen M."/>
            <person name="Zham M."/>
            <person name="Cabau C."/>
            <person name="Klopp C."/>
            <person name="Donnadieu C."/>
            <person name="Roques C."/>
            <person name="Bouchez O."/>
            <person name="Lampietro C."/>
            <person name="Jouanno E."/>
            <person name="Herpin A."/>
            <person name="Louis A."/>
            <person name="Berthelot C."/>
            <person name="Parey E."/>
            <person name="Roest-Crollius H."/>
            <person name="Braasch I."/>
            <person name="Postlethwait J."/>
            <person name="Robinson-Rechavi M."/>
            <person name="Echchiki A."/>
            <person name="Begum T."/>
            <person name="Montfort J."/>
            <person name="Schartl M."/>
            <person name="Bobe J."/>
            <person name="Guiguen Y."/>
        </authorList>
    </citation>
    <scope>NUCLEOTIDE SEQUENCE [LARGE SCALE GENOMIC DNA]</scope>
    <source>
        <strain evidence="1">M_S1</strain>
        <tissue evidence="1">Blood</tissue>
    </source>
</reference>